<accession>A0ABQ8UUR5</accession>
<comment type="caution">
    <text evidence="1">The sequence shown here is derived from an EMBL/GenBank/DDBJ whole genome shotgun (WGS) entry which is preliminary data.</text>
</comment>
<organism evidence="1 2">
    <name type="scientific">Paratrimastix pyriformis</name>
    <dbReference type="NCBI Taxonomy" id="342808"/>
    <lineage>
        <taxon>Eukaryota</taxon>
        <taxon>Metamonada</taxon>
        <taxon>Preaxostyla</taxon>
        <taxon>Paratrimastigidae</taxon>
        <taxon>Paratrimastix</taxon>
    </lineage>
</organism>
<name>A0ABQ8UUR5_9EUKA</name>
<dbReference type="Proteomes" id="UP001141327">
    <property type="component" value="Unassembled WGS sequence"/>
</dbReference>
<sequence>MESETAVTFDGFGLSVEVDGIPKTILEVEGWKSIVPDEGKNFALRVNNSTDRPVLVQIFVDGISVMGGDRYILAPHQQTICRGFAKDQETVTRFVFGRAQAITGRHAQLSTCQHDIGLIRAVFYATEAAGPRAQPVSGPFTGAAPVKACTVDQDNLKKTNALILEGERIRDPTYYSETQYRTLARLAELEIRYNVVAAPTRALANDQGDADAAGY</sequence>
<evidence type="ECO:0000313" key="1">
    <source>
        <dbReference type="EMBL" id="KAJ4462108.1"/>
    </source>
</evidence>
<keyword evidence="2" id="KW-1185">Reference proteome</keyword>
<gene>
    <name evidence="1" type="ORF">PAPYR_1286</name>
</gene>
<dbReference type="EMBL" id="JAPMOS010000004">
    <property type="protein sequence ID" value="KAJ4462108.1"/>
    <property type="molecule type" value="Genomic_DNA"/>
</dbReference>
<reference evidence="1" key="1">
    <citation type="journal article" date="2022" name="bioRxiv">
        <title>Genomics of Preaxostyla Flagellates Illuminates Evolutionary Transitions and the Path Towards Mitochondrial Loss.</title>
        <authorList>
            <person name="Novak L.V.F."/>
            <person name="Treitli S.C."/>
            <person name="Pyrih J."/>
            <person name="Halakuc P."/>
            <person name="Pipaliya S.V."/>
            <person name="Vacek V."/>
            <person name="Brzon O."/>
            <person name="Soukal P."/>
            <person name="Eme L."/>
            <person name="Dacks J.B."/>
            <person name="Karnkowska A."/>
            <person name="Elias M."/>
            <person name="Hampl V."/>
        </authorList>
    </citation>
    <scope>NUCLEOTIDE SEQUENCE</scope>
    <source>
        <strain evidence="1">RCP-MX</strain>
    </source>
</reference>
<evidence type="ECO:0000313" key="2">
    <source>
        <dbReference type="Proteomes" id="UP001141327"/>
    </source>
</evidence>
<protein>
    <submittedName>
        <fullName evidence="1">Uncharacterized protein</fullName>
    </submittedName>
</protein>
<proteinExistence type="predicted"/>